<evidence type="ECO:0000313" key="1">
    <source>
        <dbReference type="EMBL" id="EPX63696.1"/>
    </source>
</evidence>
<comment type="caution">
    <text evidence="1">The sequence shown here is derived from an EMBL/GenBank/DDBJ whole genome shotgun (WGS) entry which is preliminary data.</text>
</comment>
<protein>
    <submittedName>
        <fullName evidence="1">Uncharacterized protein</fullName>
    </submittedName>
</protein>
<dbReference type="AlphaFoldDB" id="S9PL14"/>
<dbReference type="SUPFAM" id="SSF82185">
    <property type="entry name" value="Histone H3 K4-specific methyltransferase SET7/9 N-terminal domain"/>
    <property type="match status" value="1"/>
</dbReference>
<evidence type="ECO:0000313" key="2">
    <source>
        <dbReference type="Proteomes" id="UP000011682"/>
    </source>
</evidence>
<proteinExistence type="predicted"/>
<reference evidence="1" key="1">
    <citation type="submission" date="2013-05" db="EMBL/GenBank/DDBJ databases">
        <title>Genome assembly of Cystobacter fuscus DSM 2262.</title>
        <authorList>
            <person name="Sharma G."/>
            <person name="Khatri I."/>
            <person name="Kaur C."/>
            <person name="Mayilraj S."/>
            <person name="Subramanian S."/>
        </authorList>
    </citation>
    <scope>NUCLEOTIDE SEQUENCE [LARGE SCALE GENOMIC DNA]</scope>
    <source>
        <strain evidence="1">DSM 2262</strain>
    </source>
</reference>
<sequence length="238" mass="27959">MRLAGRRLVWPPGVPRSARFEEFGRNDNGLWGQFIHARGRASISWSSEGTIFSERYFDAQGRAHGLEVSRHDDGTVQWRVPWVRGQMHGLARQFDEAGRELVRTRFIRGSGIDLWVSGGFISELREHENSQLHGVERWGHPLFPYEENHYLRGRRAGISRRWKGSTLEPGYPHYFVDDEEVSRAEYLRARKTRPELPAYRRQDDRRERPMHDGLPHAWIRKDIRAHLMRMPTPEDGID</sequence>
<dbReference type="EMBL" id="ANAH02000005">
    <property type="protein sequence ID" value="EPX63696.1"/>
    <property type="molecule type" value="Genomic_DNA"/>
</dbReference>
<dbReference type="Proteomes" id="UP000011682">
    <property type="component" value="Unassembled WGS sequence"/>
</dbReference>
<accession>S9PL14</accession>
<keyword evidence="2" id="KW-1185">Reference proteome</keyword>
<organism evidence="1 2">
    <name type="scientific">Cystobacter fuscus (strain ATCC 25194 / DSM 2262 / NBRC 100088 / M29)</name>
    <dbReference type="NCBI Taxonomy" id="1242864"/>
    <lineage>
        <taxon>Bacteria</taxon>
        <taxon>Pseudomonadati</taxon>
        <taxon>Myxococcota</taxon>
        <taxon>Myxococcia</taxon>
        <taxon>Myxococcales</taxon>
        <taxon>Cystobacterineae</taxon>
        <taxon>Archangiaceae</taxon>
        <taxon>Cystobacter</taxon>
    </lineage>
</organism>
<dbReference type="eggNOG" id="COG2849">
    <property type="taxonomic scope" value="Bacteria"/>
</dbReference>
<name>S9PL14_CYSF2</name>
<gene>
    <name evidence="1" type="ORF">D187_006105</name>
</gene>